<reference evidence="2" key="1">
    <citation type="submission" date="2013-11" db="EMBL/GenBank/DDBJ databases">
        <title>Genome sequence of the fusiform rust pathogen reveals effectors for host alternation and coevolution with pine.</title>
        <authorList>
            <consortium name="DOE Joint Genome Institute"/>
            <person name="Smith K."/>
            <person name="Pendleton A."/>
            <person name="Kubisiak T."/>
            <person name="Anderson C."/>
            <person name="Salamov A."/>
            <person name="Aerts A."/>
            <person name="Riley R."/>
            <person name="Clum A."/>
            <person name="Lindquist E."/>
            <person name="Ence D."/>
            <person name="Campbell M."/>
            <person name="Kronenberg Z."/>
            <person name="Feau N."/>
            <person name="Dhillon B."/>
            <person name="Hamelin R."/>
            <person name="Burleigh J."/>
            <person name="Smith J."/>
            <person name="Yandell M."/>
            <person name="Nelson C."/>
            <person name="Grigoriev I."/>
            <person name="Davis J."/>
        </authorList>
    </citation>
    <scope>NUCLEOTIDE SEQUENCE</scope>
    <source>
        <strain evidence="2">G11</strain>
    </source>
</reference>
<dbReference type="Proteomes" id="UP000886653">
    <property type="component" value="Unassembled WGS sequence"/>
</dbReference>
<accession>A0A9P6NLU1</accession>
<keyword evidence="1" id="KW-0472">Membrane</keyword>
<comment type="caution">
    <text evidence="2">The sequence shown here is derived from an EMBL/GenBank/DDBJ whole genome shotgun (WGS) entry which is preliminary data.</text>
</comment>
<evidence type="ECO:0000313" key="2">
    <source>
        <dbReference type="EMBL" id="KAG0147927.1"/>
    </source>
</evidence>
<feature type="transmembrane region" description="Helical" evidence="1">
    <location>
        <begin position="82"/>
        <end position="99"/>
    </location>
</feature>
<sequence length="149" mass="17303">MLRMQSLEDSSHSTLQNRLPILQFIFHFSSLCPSHLCFFLIYPLHRLSQSLVLSLFISFLLSLFFFCWTLALYASILAFSPFLLHSCFLFFFSGFHFSYSSPFYFSAVHAFCHSFPRSLLSVLSTVILLLFPQISRCLFSIPIVLVFSR</sequence>
<organism evidence="2 3">
    <name type="scientific">Cronartium quercuum f. sp. fusiforme G11</name>
    <dbReference type="NCBI Taxonomy" id="708437"/>
    <lineage>
        <taxon>Eukaryota</taxon>
        <taxon>Fungi</taxon>
        <taxon>Dikarya</taxon>
        <taxon>Basidiomycota</taxon>
        <taxon>Pucciniomycotina</taxon>
        <taxon>Pucciniomycetes</taxon>
        <taxon>Pucciniales</taxon>
        <taxon>Coleosporiaceae</taxon>
        <taxon>Cronartium</taxon>
    </lineage>
</organism>
<keyword evidence="3" id="KW-1185">Reference proteome</keyword>
<gene>
    <name evidence="2" type="ORF">CROQUDRAFT_439605</name>
</gene>
<feature type="transmembrane region" description="Helical" evidence="1">
    <location>
        <begin position="21"/>
        <end position="45"/>
    </location>
</feature>
<proteinExistence type="predicted"/>
<keyword evidence="1" id="KW-0812">Transmembrane</keyword>
<dbReference type="EMBL" id="MU167242">
    <property type="protein sequence ID" value="KAG0147927.1"/>
    <property type="molecule type" value="Genomic_DNA"/>
</dbReference>
<feature type="transmembrane region" description="Helical" evidence="1">
    <location>
        <begin position="51"/>
        <end position="75"/>
    </location>
</feature>
<feature type="transmembrane region" description="Helical" evidence="1">
    <location>
        <begin position="119"/>
        <end position="147"/>
    </location>
</feature>
<name>A0A9P6NLU1_9BASI</name>
<dbReference type="AlphaFoldDB" id="A0A9P6NLU1"/>
<keyword evidence="1" id="KW-1133">Transmembrane helix</keyword>
<evidence type="ECO:0000313" key="3">
    <source>
        <dbReference type="Proteomes" id="UP000886653"/>
    </source>
</evidence>
<protein>
    <submittedName>
        <fullName evidence="2">Uncharacterized protein</fullName>
    </submittedName>
</protein>
<evidence type="ECO:0000256" key="1">
    <source>
        <dbReference type="SAM" id="Phobius"/>
    </source>
</evidence>